<gene>
    <name evidence="2" type="ORF">Poli38472_014581</name>
</gene>
<dbReference type="EMBL" id="SPLM01000008">
    <property type="protein sequence ID" value="TMW66605.1"/>
    <property type="molecule type" value="Genomic_DNA"/>
</dbReference>
<organism evidence="2 3">
    <name type="scientific">Pythium oligandrum</name>
    <name type="common">Mycoparasitic fungus</name>
    <dbReference type="NCBI Taxonomy" id="41045"/>
    <lineage>
        <taxon>Eukaryota</taxon>
        <taxon>Sar</taxon>
        <taxon>Stramenopiles</taxon>
        <taxon>Oomycota</taxon>
        <taxon>Peronosporomycetes</taxon>
        <taxon>Pythiales</taxon>
        <taxon>Pythiaceae</taxon>
        <taxon>Pythium</taxon>
    </lineage>
</organism>
<feature type="domain" description="CAAX prenyl protease 1 N-terminal" evidence="1">
    <location>
        <begin position="67"/>
        <end position="144"/>
    </location>
</feature>
<proteinExistence type="predicted"/>
<comment type="caution">
    <text evidence="2">The sequence shown here is derived from an EMBL/GenBank/DDBJ whole genome shotgun (WGS) entry which is preliminary data.</text>
</comment>
<dbReference type="Proteomes" id="UP000794436">
    <property type="component" value="Unassembled WGS sequence"/>
</dbReference>
<dbReference type="AlphaFoldDB" id="A0A8K1CQ06"/>
<evidence type="ECO:0000259" key="1">
    <source>
        <dbReference type="Pfam" id="PF16491"/>
    </source>
</evidence>
<evidence type="ECO:0000313" key="3">
    <source>
        <dbReference type="Proteomes" id="UP000794436"/>
    </source>
</evidence>
<dbReference type="Pfam" id="PF16491">
    <property type="entry name" value="Peptidase_M48_N"/>
    <property type="match status" value="1"/>
</dbReference>
<name>A0A8K1CQ06_PYTOL</name>
<protein>
    <recommendedName>
        <fullName evidence="1">CAAX prenyl protease 1 N-terminal domain-containing protein</fullName>
    </recommendedName>
</protein>
<reference evidence="2" key="1">
    <citation type="submission" date="2019-03" db="EMBL/GenBank/DDBJ databases">
        <title>Long read genome sequence of the mycoparasitic Pythium oligandrum ATCC 38472 isolated from sugarbeet rhizosphere.</title>
        <authorList>
            <person name="Gaulin E."/>
        </authorList>
    </citation>
    <scope>NUCLEOTIDE SEQUENCE</scope>
    <source>
        <strain evidence="2">ATCC 38472_TT</strain>
    </source>
</reference>
<accession>A0A8K1CQ06</accession>
<keyword evidence="3" id="KW-1185">Reference proteome</keyword>
<evidence type="ECO:0000313" key="2">
    <source>
        <dbReference type="EMBL" id="TMW66605.1"/>
    </source>
</evidence>
<dbReference type="InterPro" id="IPR032456">
    <property type="entry name" value="Peptidase_M48_N"/>
</dbReference>
<sequence length="166" mass="18685">MWNAPHFHVARSYALDIGRAAVPSKLATAIRGLGEYMAKKTKKARVGRQEEGRRRRAVKKQSLLDATLEKFDKSRAYVLDKSTFDFISGAYSPLGSTVSLLLGYLSFVWTISGQALTQRGLDADHEIYRTLMMLTLTTIHETIMASSERGLYFARWGCRSSSTRRS</sequence>
<dbReference type="OrthoDB" id="360839at2759"/>